<feature type="compositionally biased region" description="Polar residues" evidence="4">
    <location>
        <begin position="405"/>
        <end position="419"/>
    </location>
</feature>
<dbReference type="SUPFAM" id="SSF50978">
    <property type="entry name" value="WD40 repeat-like"/>
    <property type="match status" value="1"/>
</dbReference>
<dbReference type="Gramene" id="Kaladp0042s0352.1.v1.1">
    <property type="protein sequence ID" value="Kaladp0042s0352.1.v1.1"/>
    <property type="gene ID" value="Kaladp0042s0352.v1.1"/>
</dbReference>
<dbReference type="Gene3D" id="2.130.10.10">
    <property type="entry name" value="YVTN repeat-like/Quinoprotein amine dehydrogenase"/>
    <property type="match status" value="1"/>
</dbReference>
<organism evidence="5 6">
    <name type="scientific">Kalanchoe fedtschenkoi</name>
    <name type="common">Lavender scallops</name>
    <name type="synonym">South American air plant</name>
    <dbReference type="NCBI Taxonomy" id="63787"/>
    <lineage>
        <taxon>Eukaryota</taxon>
        <taxon>Viridiplantae</taxon>
        <taxon>Streptophyta</taxon>
        <taxon>Embryophyta</taxon>
        <taxon>Tracheophyta</taxon>
        <taxon>Spermatophyta</taxon>
        <taxon>Magnoliopsida</taxon>
        <taxon>eudicotyledons</taxon>
        <taxon>Gunneridae</taxon>
        <taxon>Pentapetalae</taxon>
        <taxon>Saxifragales</taxon>
        <taxon>Crassulaceae</taxon>
        <taxon>Kalanchoe</taxon>
    </lineage>
</organism>
<accession>A0A7N0TQJ0</accession>
<feature type="repeat" description="WD" evidence="3">
    <location>
        <begin position="890"/>
        <end position="923"/>
    </location>
</feature>
<feature type="repeat" description="WD" evidence="3">
    <location>
        <begin position="804"/>
        <end position="846"/>
    </location>
</feature>
<dbReference type="Pfam" id="PF00400">
    <property type="entry name" value="WD40"/>
    <property type="match status" value="4"/>
</dbReference>
<dbReference type="PRINTS" id="PR00320">
    <property type="entry name" value="GPROTEINBRPT"/>
</dbReference>
<name>A0A7N0TQJ0_KALFE</name>
<dbReference type="InterPro" id="IPR019775">
    <property type="entry name" value="WD40_repeat_CS"/>
</dbReference>
<dbReference type="Gene3D" id="1.10.510.10">
    <property type="entry name" value="Transferase(Phosphotransferase) domain 1"/>
    <property type="match status" value="1"/>
</dbReference>
<evidence type="ECO:0000313" key="5">
    <source>
        <dbReference type="EnsemblPlants" id="Kaladp0042s0352.1.v1.1"/>
    </source>
</evidence>
<dbReference type="PROSITE" id="PS50082">
    <property type="entry name" value="WD_REPEATS_2"/>
    <property type="match status" value="3"/>
</dbReference>
<sequence>MMYESGEMIIPEETGYAESTPQEYDVVDGKNLAGPLDDSAESNVKGYVNPQNLNDGSIMVKELTLEDFDGTNFTVTGSSNDTNILQNKWLPFHNLRTGSGSEGSAEGNVNREILSGNGSLWEEPGYSSLSDFLTQKPCNDEVAAQLTNTDSKVGSDTTLAPGGIRTKILSKSGFSQFFVKNTLKGKGVICRSATPSPVGSELPYQINTKSYDKSKIVSDNSVGSSAKRIPAKPTAAGHKPEVLSRHVSCSGLTLRDWMKTRRHSVKATERLYIFRQIVDIVNQSHSRGDPILYLYPSSFIVSSSNQINYIGVVTGRDWNVESNDRTFANIGSHLSRKRDFDSDEFAPASSHVKKGKYIRDSAVSGCWFPQSSRSSLRQKSSCAFDISSHEPLDPAFGSDNDIPVVNSQDKSGTSQEPGKASLQLSLQCDQLEEKWYTSPEEGISSLASNIYSLGVLLFELLCSFDSDKAHANAMSDLRYRILPPKFLAEYPNEVGFCLWLLHPEPLSRPTIREVLKCKFISELPNVYGEELSSSIESETTESELLSHFLVIAKDQKDKYSLKLAEDLHMLEADIEEIERRQLSRILKPDSCLNRGSLATRKFNLTQLKYSGSYLAPQSHSEPSLVNDLRLIKNSHQLESAYFSMRNNIKFSESNSTARSVPDLINQRGAQYGLHTDGKAQDETDRMGAFFEGLCKFARYSKFEVRGVSRSPEFNSASVIFSLSFDRDQDYFAAAGVSKKIKIFDYHSFFNLSVDIHYPVSEMANQSRLSCICWNPYIKNYLASADYDGAVKLWDAATGVDFSEYTEHRKRAWSVDFSQSDPTKLASGSDDYSVKLWSITQKKCLGTIKSHANICCVQFSPHSSNLFAFGSADYKAYCYDLRYPRSPWCTLAGHGKAVSNLKFVDSKTLVSASTDNSLKLWDLSKTTHDGQSVNACTLTFSGHTNDKNFVGLSVEDGFIACGSETNEVFTYYRSLPMPITTHKFGSVDPISGKETIEDNGHFVSSVCWRKNSDALIAANSTGCIKVLQLV</sequence>
<dbReference type="InterPro" id="IPR020472">
    <property type="entry name" value="WD40_PAC1"/>
</dbReference>
<evidence type="ECO:0000256" key="2">
    <source>
        <dbReference type="ARBA" id="ARBA00022737"/>
    </source>
</evidence>
<dbReference type="AlphaFoldDB" id="A0A7N0TQJ0"/>
<dbReference type="InterPro" id="IPR011009">
    <property type="entry name" value="Kinase-like_dom_sf"/>
</dbReference>
<dbReference type="SUPFAM" id="SSF56112">
    <property type="entry name" value="Protein kinase-like (PK-like)"/>
    <property type="match status" value="1"/>
</dbReference>
<evidence type="ECO:0000313" key="6">
    <source>
        <dbReference type="Proteomes" id="UP000594263"/>
    </source>
</evidence>
<keyword evidence="2" id="KW-0677">Repeat</keyword>
<dbReference type="Proteomes" id="UP000594263">
    <property type="component" value="Unplaced"/>
</dbReference>
<dbReference type="GO" id="GO:0009640">
    <property type="term" value="P:photomorphogenesis"/>
    <property type="evidence" value="ECO:0007669"/>
    <property type="project" value="InterPro"/>
</dbReference>
<keyword evidence="6" id="KW-1185">Reference proteome</keyword>
<proteinExistence type="predicted"/>
<feature type="region of interest" description="Disordered" evidence="4">
    <location>
        <begin position="393"/>
        <end position="419"/>
    </location>
</feature>
<reference evidence="5" key="1">
    <citation type="submission" date="2021-01" db="UniProtKB">
        <authorList>
            <consortium name="EnsemblPlants"/>
        </authorList>
    </citation>
    <scope>IDENTIFICATION</scope>
</reference>
<dbReference type="InterPro" id="IPR036322">
    <property type="entry name" value="WD40_repeat_dom_sf"/>
</dbReference>
<dbReference type="SMART" id="SM00320">
    <property type="entry name" value="WD40"/>
    <property type="match status" value="7"/>
</dbReference>
<dbReference type="PROSITE" id="PS50294">
    <property type="entry name" value="WD_REPEATS_REGION"/>
    <property type="match status" value="2"/>
</dbReference>
<evidence type="ECO:0000256" key="1">
    <source>
        <dbReference type="ARBA" id="ARBA00022574"/>
    </source>
</evidence>
<dbReference type="InterPro" id="IPR015943">
    <property type="entry name" value="WD40/YVTN_repeat-like_dom_sf"/>
</dbReference>
<feature type="repeat" description="WD" evidence="3">
    <location>
        <begin position="761"/>
        <end position="803"/>
    </location>
</feature>
<dbReference type="OMA" id="MGSDCII"/>
<dbReference type="EnsemblPlants" id="Kaladp0042s0352.1.v1.1">
    <property type="protein sequence ID" value="Kaladp0042s0352.1.v1.1"/>
    <property type="gene ID" value="Kaladp0042s0352.v1.1"/>
</dbReference>
<evidence type="ECO:0000256" key="3">
    <source>
        <dbReference type="PROSITE-ProRule" id="PRU00221"/>
    </source>
</evidence>
<dbReference type="PANTHER" id="PTHR44218">
    <property type="entry name" value="PROTEIN SPA1-RELATED 2"/>
    <property type="match status" value="1"/>
</dbReference>
<keyword evidence="1 3" id="KW-0853">WD repeat</keyword>
<dbReference type="InterPro" id="IPR001680">
    <property type="entry name" value="WD40_rpt"/>
</dbReference>
<dbReference type="PROSITE" id="PS00678">
    <property type="entry name" value="WD_REPEATS_1"/>
    <property type="match status" value="2"/>
</dbReference>
<dbReference type="PANTHER" id="PTHR44218:SF15">
    <property type="entry name" value="PROTEIN SPA1-RELATED 2"/>
    <property type="match status" value="1"/>
</dbReference>
<protein>
    <submittedName>
        <fullName evidence="5">Uncharacterized protein</fullName>
    </submittedName>
</protein>
<evidence type="ECO:0000256" key="4">
    <source>
        <dbReference type="SAM" id="MobiDB-lite"/>
    </source>
</evidence>
<dbReference type="InterPro" id="IPR044630">
    <property type="entry name" value="SPA1/2/3/4"/>
</dbReference>